<dbReference type="InterPro" id="IPR032623">
    <property type="entry name" value="FecR_N"/>
</dbReference>
<sequence length="322" mass="35021">MNLPPEELQAIRVAARWYARLHSGITTDADRADWRAWLAADPLHGQAWQRMAAVAEQMASVPGALAAPTLSDTHQRSRRQVLRSALLLTSAGGLGWLGWRSQATQNLFCDYRTAVGERREFQLADGSTLMLNTDTSINVRFDGQQRRLELLRGEVLVTTAVDPLRRPFKVVTGPAEVLALGTRFIVRGQARGGEVAVLEKAVEVSLPASGSKMRVEAGQRLDFNERSLGALRGNDVSVGAWQKGSIIAIDRPLAALLGELSRYRPGVLRWDPAIGDLKVSGVFPVDNTDLALAALESGFSLRVTRYSRFWVQVSAGVGGNAA</sequence>
<name>A0ABY9F8X7_9PSED</name>
<reference evidence="3 4" key="1">
    <citation type="submission" date="2023-02" db="EMBL/GenBank/DDBJ databases">
        <title>Evolution of Hrp T3SS in non-pathogenic Pseudomonas fluorescens.</title>
        <authorList>
            <person name="Liao K."/>
            <person name="Wei H."/>
            <person name="Gu Y."/>
        </authorList>
    </citation>
    <scope>NUCLEOTIDE SEQUENCE [LARGE SCALE GENOMIC DNA]</scope>
    <source>
        <strain evidence="3 4">FP2034</strain>
    </source>
</reference>
<dbReference type="PANTHER" id="PTHR30273">
    <property type="entry name" value="PERIPLASMIC SIGNAL SENSOR AND SIGMA FACTOR ACTIVATOR FECR-RELATED"/>
    <property type="match status" value="1"/>
</dbReference>
<dbReference type="PIRSF" id="PIRSF018266">
    <property type="entry name" value="FecR"/>
    <property type="match status" value="1"/>
</dbReference>
<dbReference type="InterPro" id="IPR006860">
    <property type="entry name" value="FecR"/>
</dbReference>
<dbReference type="RefSeq" id="WP_122568472.1">
    <property type="nucleotide sequence ID" value="NZ_CP117443.1"/>
</dbReference>
<organism evidence="3 4">
    <name type="scientific">Pseudomonas beijingensis</name>
    <dbReference type="NCBI Taxonomy" id="2954101"/>
    <lineage>
        <taxon>Bacteria</taxon>
        <taxon>Pseudomonadati</taxon>
        <taxon>Pseudomonadota</taxon>
        <taxon>Gammaproteobacteria</taxon>
        <taxon>Pseudomonadales</taxon>
        <taxon>Pseudomonadaceae</taxon>
        <taxon>Pseudomonas</taxon>
    </lineage>
</organism>
<protein>
    <submittedName>
        <fullName evidence="3">Fec operon regulator FecR</fullName>
    </submittedName>
</protein>
<feature type="domain" description="FecR N-terminal" evidence="2">
    <location>
        <begin position="14"/>
        <end position="53"/>
    </location>
</feature>
<evidence type="ECO:0000259" key="1">
    <source>
        <dbReference type="Pfam" id="PF04773"/>
    </source>
</evidence>
<proteinExistence type="predicted"/>
<dbReference type="Pfam" id="PF04773">
    <property type="entry name" value="FecR"/>
    <property type="match status" value="1"/>
</dbReference>
<feature type="domain" description="FecR protein" evidence="1">
    <location>
        <begin position="110"/>
        <end position="203"/>
    </location>
</feature>
<accession>A0ABY9F8X7</accession>
<gene>
    <name evidence="3" type="primary">fecR</name>
    <name evidence="3" type="ORF">PSH92_18140</name>
</gene>
<dbReference type="Pfam" id="PF16220">
    <property type="entry name" value="DUF4880"/>
    <property type="match status" value="1"/>
</dbReference>
<evidence type="ECO:0000313" key="4">
    <source>
        <dbReference type="Proteomes" id="UP001224838"/>
    </source>
</evidence>
<keyword evidence="4" id="KW-1185">Reference proteome</keyword>
<dbReference type="PANTHER" id="PTHR30273:SF2">
    <property type="entry name" value="PROTEIN FECR"/>
    <property type="match status" value="1"/>
</dbReference>
<dbReference type="Proteomes" id="UP001224838">
    <property type="component" value="Chromosome"/>
</dbReference>
<dbReference type="EMBL" id="CP117451">
    <property type="protein sequence ID" value="WLG99297.1"/>
    <property type="molecule type" value="Genomic_DNA"/>
</dbReference>
<evidence type="ECO:0000259" key="2">
    <source>
        <dbReference type="Pfam" id="PF16220"/>
    </source>
</evidence>
<dbReference type="InterPro" id="IPR012373">
    <property type="entry name" value="Ferrdict_sens_TM"/>
</dbReference>
<dbReference type="Gene3D" id="2.60.120.1440">
    <property type="match status" value="1"/>
</dbReference>
<evidence type="ECO:0000313" key="3">
    <source>
        <dbReference type="EMBL" id="WLG99297.1"/>
    </source>
</evidence>